<dbReference type="PANTHER" id="PTHR46797:SF1">
    <property type="entry name" value="METHYLPHOSPHONATE SYNTHASE"/>
    <property type="match status" value="1"/>
</dbReference>
<sequence>MLAPLSVVVVDGVGSRRPGPERGAQWRLKPEWRRIGTSSRGAAHHKAVFLRHRHNRLLELAVTDPSASTDAVLLGQRLRHVRAQRGLTLGQLAERVGVSGSQLSLIETGRREPRLSLLQRLAAALGVELAALLSDEPPSERAALEIELARVQKGSLYRSLGLPEFKVNKSLTTPVLEAFLGVYRELARRRSEASATPEEARRANTAQRLQLRERNSYLPEIEEVAGEMLRTVGHRGGALTHSSVSKMARHLGFEIIHVGDLPHSARSVIDLANGRIYLPPASIPGGHGLRALALQAMAHRLLGHERPATYADFLRQRLEINYFAAACLMPLEPAVAFLQEAKRERDISVEDFRDGFGVTHEAAALRFTNLLTSHLDIRMHFLRILGDGSIQKAYENDGLPLPTDVTGAVEGQVVCRYWSARSAFSRTNRTTEYYQYVDTPAGTFWSASQTGTTATEEFSITVGVPFAEARFFRGRDTDRRELSRCPDESCCRRAPAELAARWDGNAWPSARLHAHVLAPLPSGTFPGIDDAEVYEFLDTHARES</sequence>
<dbReference type="SUPFAM" id="SSF47413">
    <property type="entry name" value="lambda repressor-like DNA-binding domains"/>
    <property type="match status" value="1"/>
</dbReference>
<keyword evidence="1" id="KW-0238">DNA-binding</keyword>
<dbReference type="GO" id="GO:0005829">
    <property type="term" value="C:cytosol"/>
    <property type="evidence" value="ECO:0007669"/>
    <property type="project" value="TreeGrafter"/>
</dbReference>
<dbReference type="KEGG" id="rte:GSU10_10765"/>
<proteinExistence type="predicted"/>
<gene>
    <name evidence="3" type="ORF">GSU10_10765</name>
</gene>
<organism evidence="3 4">
    <name type="scientific">Rathayibacter tanaceti</name>
    <dbReference type="NCBI Taxonomy" id="1671680"/>
    <lineage>
        <taxon>Bacteria</taxon>
        <taxon>Bacillati</taxon>
        <taxon>Actinomycetota</taxon>
        <taxon>Actinomycetes</taxon>
        <taxon>Micrococcales</taxon>
        <taxon>Microbacteriaceae</taxon>
        <taxon>Rathayibacter</taxon>
    </lineage>
</organism>
<dbReference type="CDD" id="cd00093">
    <property type="entry name" value="HTH_XRE"/>
    <property type="match status" value="1"/>
</dbReference>
<feature type="domain" description="HTH cro/C1-type" evidence="2">
    <location>
        <begin position="78"/>
        <end position="132"/>
    </location>
</feature>
<dbReference type="InterPro" id="IPR001387">
    <property type="entry name" value="Cro/C1-type_HTH"/>
</dbReference>
<dbReference type="EMBL" id="CP047186">
    <property type="protein sequence ID" value="QHC56063.1"/>
    <property type="molecule type" value="Genomic_DNA"/>
</dbReference>
<dbReference type="Gene3D" id="1.10.260.40">
    <property type="entry name" value="lambda repressor-like DNA-binding domains"/>
    <property type="match status" value="1"/>
</dbReference>
<dbReference type="GO" id="GO:0003700">
    <property type="term" value="F:DNA-binding transcription factor activity"/>
    <property type="evidence" value="ECO:0007669"/>
    <property type="project" value="TreeGrafter"/>
</dbReference>
<dbReference type="SMART" id="SM00530">
    <property type="entry name" value="HTH_XRE"/>
    <property type="match status" value="1"/>
</dbReference>
<reference evidence="4" key="1">
    <citation type="submission" date="2019-12" db="EMBL/GenBank/DDBJ databases">
        <title>Complete and draft genome sequences of new strains and members of some known species of the genus Rathayibacter isolated from plants.</title>
        <authorList>
            <person name="Tarlachkov S.V."/>
            <person name="Starodumova I.P."/>
            <person name="Dorofeeva L.V."/>
            <person name="Prisyazhnaya N.V."/>
            <person name="Leyn S."/>
            <person name="Zlamal J."/>
            <person name="Elan M."/>
            <person name="Osterman A.L."/>
            <person name="Nadler S."/>
            <person name="Subbotin S.A."/>
            <person name="Evtushenko L.I."/>
        </authorList>
    </citation>
    <scope>NUCLEOTIDE SEQUENCE [LARGE SCALE GENOMIC DNA]</scope>
    <source>
        <strain evidence="4">VKM Ac-2761</strain>
    </source>
</reference>
<evidence type="ECO:0000313" key="3">
    <source>
        <dbReference type="EMBL" id="QHC56063.1"/>
    </source>
</evidence>
<dbReference type="PANTHER" id="PTHR46797">
    <property type="entry name" value="HTH-TYPE TRANSCRIPTIONAL REGULATOR"/>
    <property type="match status" value="1"/>
</dbReference>
<dbReference type="GO" id="GO:0003677">
    <property type="term" value="F:DNA binding"/>
    <property type="evidence" value="ECO:0007669"/>
    <property type="project" value="UniProtKB-KW"/>
</dbReference>
<dbReference type="PROSITE" id="PS50943">
    <property type="entry name" value="HTH_CROC1"/>
    <property type="match status" value="1"/>
</dbReference>
<protein>
    <submittedName>
        <fullName evidence="3">Helix-turn-helix domain-containing protein</fullName>
    </submittedName>
</protein>
<accession>A0AAE6RLN7</accession>
<evidence type="ECO:0000259" key="2">
    <source>
        <dbReference type="PROSITE" id="PS50943"/>
    </source>
</evidence>
<name>A0AAE6RLN7_9MICO</name>
<dbReference type="InterPro" id="IPR050807">
    <property type="entry name" value="TransReg_Diox_bact_type"/>
</dbReference>
<evidence type="ECO:0000256" key="1">
    <source>
        <dbReference type="ARBA" id="ARBA00023125"/>
    </source>
</evidence>
<evidence type="ECO:0000313" key="4">
    <source>
        <dbReference type="Proteomes" id="UP000465031"/>
    </source>
</evidence>
<dbReference type="AlphaFoldDB" id="A0AAE6RLN7"/>
<dbReference type="Pfam" id="PF13560">
    <property type="entry name" value="HTH_31"/>
    <property type="match status" value="1"/>
</dbReference>
<dbReference type="Proteomes" id="UP000465031">
    <property type="component" value="Chromosome"/>
</dbReference>
<dbReference type="InterPro" id="IPR010982">
    <property type="entry name" value="Lambda_DNA-bd_dom_sf"/>
</dbReference>